<keyword evidence="4 6" id="KW-0627">Porphyrin biosynthesis</keyword>
<keyword evidence="2 6" id="KW-0350">Heme biosynthesis</keyword>
<evidence type="ECO:0000313" key="9">
    <source>
        <dbReference type="Proteomes" id="UP000178943"/>
    </source>
</evidence>
<dbReference type="Pfam" id="PF00762">
    <property type="entry name" value="Ferrochelatase"/>
    <property type="match status" value="1"/>
</dbReference>
<sequence>MKNAIVLFNLGSPDKLESVEPFLINLFSDRDIIKLPFGKYLSTPLAKMIARIRKRTTRKFYESAGGVSPLMKYTQAQAQGLEQALPAEVGAKVFIAMRYWHPFLEECIDEIKKEEYQNIVLLPLYPHYSESTTGSFYNHFLRLAAEKKMNLSKVRFIKSYQANPHFIEAVMKKLLSALEQHNITDFNNTSILLSAHSIPKYLVEKKDLYVEHINETAELLKKAIHRTISPALRIELAFQSKMGPFKWLGPSVPDMIKKFAAAKIDTVIVVPVSFVADNIETVYELGMQVRDEAHAEGIKDYILVECVNDSPEYIQCLTGLVKECLVSFASSAM</sequence>
<dbReference type="GO" id="GO:0004325">
    <property type="term" value="F:ferrochelatase activity"/>
    <property type="evidence" value="ECO:0007669"/>
    <property type="project" value="UniProtKB-UniRule"/>
</dbReference>
<keyword evidence="6" id="KW-0963">Cytoplasm</keyword>
<dbReference type="UniPathway" id="UPA00252">
    <property type="reaction ID" value="UER00325"/>
</dbReference>
<dbReference type="GO" id="GO:0046872">
    <property type="term" value="F:metal ion binding"/>
    <property type="evidence" value="ECO:0007669"/>
    <property type="project" value="UniProtKB-KW"/>
</dbReference>
<dbReference type="NCBIfam" id="TIGR00109">
    <property type="entry name" value="hemH"/>
    <property type="match status" value="1"/>
</dbReference>
<dbReference type="Gene3D" id="3.40.50.1400">
    <property type="match status" value="2"/>
</dbReference>
<evidence type="ECO:0000256" key="3">
    <source>
        <dbReference type="ARBA" id="ARBA00023239"/>
    </source>
</evidence>
<evidence type="ECO:0000256" key="6">
    <source>
        <dbReference type="HAMAP-Rule" id="MF_00323"/>
    </source>
</evidence>
<evidence type="ECO:0000256" key="2">
    <source>
        <dbReference type="ARBA" id="ARBA00023133"/>
    </source>
</evidence>
<dbReference type="InterPro" id="IPR033644">
    <property type="entry name" value="Ferrochelatase_C"/>
</dbReference>
<dbReference type="CDD" id="cd00419">
    <property type="entry name" value="Ferrochelatase_C"/>
    <property type="match status" value="1"/>
</dbReference>
<dbReference type="InterPro" id="IPR033659">
    <property type="entry name" value="Ferrochelatase_N"/>
</dbReference>
<keyword evidence="1 6" id="KW-0408">Iron</keyword>
<dbReference type="Proteomes" id="UP000178943">
    <property type="component" value="Unassembled WGS sequence"/>
</dbReference>
<feature type="binding site" evidence="6">
    <location>
        <position position="196"/>
    </location>
    <ligand>
        <name>Fe(2+)</name>
        <dbReference type="ChEBI" id="CHEBI:29033"/>
    </ligand>
</feature>
<comment type="function">
    <text evidence="6">Catalyzes the ferrous insertion into protoporphyrin IX.</text>
</comment>
<dbReference type="GO" id="GO:0006783">
    <property type="term" value="P:heme biosynthetic process"/>
    <property type="evidence" value="ECO:0007669"/>
    <property type="project" value="UniProtKB-UniRule"/>
</dbReference>
<evidence type="ECO:0000313" key="8">
    <source>
        <dbReference type="EMBL" id="OGF66669.1"/>
    </source>
</evidence>
<protein>
    <recommendedName>
        <fullName evidence="6">Ferrochelatase</fullName>
        <ecNumber evidence="6">4.98.1.1</ecNumber>
    </recommendedName>
    <alternativeName>
        <fullName evidence="6">Heme synthase</fullName>
    </alternativeName>
    <alternativeName>
        <fullName evidence="6">Protoheme ferro-lyase</fullName>
    </alternativeName>
</protein>
<dbReference type="CDD" id="cd03411">
    <property type="entry name" value="Ferrochelatase_N"/>
    <property type="match status" value="1"/>
</dbReference>
<comment type="caution">
    <text evidence="8">The sequence shown here is derived from an EMBL/GenBank/DDBJ whole genome shotgun (WGS) entry which is preliminary data.</text>
</comment>
<evidence type="ECO:0000256" key="7">
    <source>
        <dbReference type="RuleBase" id="RU004185"/>
    </source>
</evidence>
<evidence type="ECO:0000256" key="1">
    <source>
        <dbReference type="ARBA" id="ARBA00023004"/>
    </source>
</evidence>
<dbReference type="AlphaFoldDB" id="A0A1F5VTF6"/>
<dbReference type="InterPro" id="IPR001015">
    <property type="entry name" value="Ferrochelatase"/>
</dbReference>
<reference evidence="8 9" key="1">
    <citation type="journal article" date="2016" name="Nat. Commun.">
        <title>Thousands of microbial genomes shed light on interconnected biogeochemical processes in an aquifer system.</title>
        <authorList>
            <person name="Anantharaman K."/>
            <person name="Brown C.T."/>
            <person name="Hug L.A."/>
            <person name="Sharon I."/>
            <person name="Castelle C.J."/>
            <person name="Probst A.J."/>
            <person name="Thomas B.C."/>
            <person name="Singh A."/>
            <person name="Wilkins M.J."/>
            <person name="Karaoz U."/>
            <person name="Brodie E.L."/>
            <person name="Williams K.H."/>
            <person name="Hubbard S.S."/>
            <person name="Banfield J.F."/>
        </authorList>
    </citation>
    <scope>NUCLEOTIDE SEQUENCE [LARGE SCALE GENOMIC DNA]</scope>
</reference>
<evidence type="ECO:0000256" key="4">
    <source>
        <dbReference type="ARBA" id="ARBA00023244"/>
    </source>
</evidence>
<keyword evidence="6" id="KW-0479">Metal-binding</keyword>
<name>A0A1F5VTF6_9BACT</name>
<proteinExistence type="inferred from homology"/>
<evidence type="ECO:0000256" key="5">
    <source>
        <dbReference type="ARBA" id="ARBA00024536"/>
    </source>
</evidence>
<comment type="subcellular location">
    <subcellularLocation>
        <location evidence="6">Cytoplasm</location>
    </subcellularLocation>
</comment>
<comment type="catalytic activity">
    <reaction evidence="5">
        <text>Fe-coproporphyrin III + 2 H(+) = coproporphyrin III + Fe(2+)</text>
        <dbReference type="Rhea" id="RHEA:49572"/>
        <dbReference type="ChEBI" id="CHEBI:15378"/>
        <dbReference type="ChEBI" id="CHEBI:29033"/>
        <dbReference type="ChEBI" id="CHEBI:68438"/>
        <dbReference type="ChEBI" id="CHEBI:131725"/>
        <dbReference type="EC" id="4.99.1.9"/>
    </reaction>
    <physiologicalReaction direction="right-to-left" evidence="5">
        <dbReference type="Rhea" id="RHEA:49574"/>
    </physiologicalReaction>
</comment>
<accession>A0A1F5VTF6</accession>
<keyword evidence="3 6" id="KW-0456">Lyase</keyword>
<comment type="pathway">
    <text evidence="6">Porphyrin-containing compound metabolism; protoheme biosynthesis; protoheme from protoporphyrin-IX: step 1/1.</text>
</comment>
<organism evidence="8 9">
    <name type="scientific">Candidatus Fischerbacteria bacterium RBG_13_37_8</name>
    <dbReference type="NCBI Taxonomy" id="1817863"/>
    <lineage>
        <taxon>Bacteria</taxon>
        <taxon>Candidatus Fischeribacteriota</taxon>
    </lineage>
</organism>
<dbReference type="HAMAP" id="MF_00323">
    <property type="entry name" value="Ferrochelatase"/>
    <property type="match status" value="1"/>
</dbReference>
<dbReference type="PANTHER" id="PTHR11108:SF1">
    <property type="entry name" value="FERROCHELATASE, MITOCHONDRIAL"/>
    <property type="match status" value="1"/>
</dbReference>
<dbReference type="SUPFAM" id="SSF53800">
    <property type="entry name" value="Chelatase"/>
    <property type="match status" value="1"/>
</dbReference>
<gene>
    <name evidence="6" type="primary">hemH</name>
    <name evidence="8" type="ORF">A2Y62_21385</name>
</gene>
<dbReference type="GO" id="GO:0005737">
    <property type="term" value="C:cytoplasm"/>
    <property type="evidence" value="ECO:0007669"/>
    <property type="project" value="UniProtKB-SubCell"/>
</dbReference>
<feature type="binding site" evidence="6">
    <location>
        <position position="280"/>
    </location>
    <ligand>
        <name>Fe(2+)</name>
        <dbReference type="ChEBI" id="CHEBI:29033"/>
    </ligand>
</feature>
<dbReference type="EC" id="4.98.1.1" evidence="6"/>
<dbReference type="PANTHER" id="PTHR11108">
    <property type="entry name" value="FERROCHELATASE"/>
    <property type="match status" value="1"/>
</dbReference>
<dbReference type="STRING" id="1817863.A2Y62_21385"/>
<comment type="similarity">
    <text evidence="6 7">Belongs to the ferrochelatase family.</text>
</comment>
<comment type="catalytic activity">
    <reaction evidence="6">
        <text>heme b + 2 H(+) = protoporphyrin IX + Fe(2+)</text>
        <dbReference type="Rhea" id="RHEA:22584"/>
        <dbReference type="ChEBI" id="CHEBI:15378"/>
        <dbReference type="ChEBI" id="CHEBI:29033"/>
        <dbReference type="ChEBI" id="CHEBI:57306"/>
        <dbReference type="ChEBI" id="CHEBI:60344"/>
        <dbReference type="EC" id="4.98.1.1"/>
    </reaction>
</comment>
<dbReference type="EMBL" id="MFGW01000085">
    <property type="protein sequence ID" value="OGF66669.1"/>
    <property type="molecule type" value="Genomic_DNA"/>
</dbReference>